<organism evidence="3 4">
    <name type="scientific">Clonostachys chloroleuca</name>
    <dbReference type="NCBI Taxonomy" id="1926264"/>
    <lineage>
        <taxon>Eukaryota</taxon>
        <taxon>Fungi</taxon>
        <taxon>Dikarya</taxon>
        <taxon>Ascomycota</taxon>
        <taxon>Pezizomycotina</taxon>
        <taxon>Sordariomycetes</taxon>
        <taxon>Hypocreomycetidae</taxon>
        <taxon>Hypocreales</taxon>
        <taxon>Bionectriaceae</taxon>
        <taxon>Clonostachys</taxon>
    </lineage>
</organism>
<keyword evidence="4" id="KW-1185">Reference proteome</keyword>
<dbReference type="EMBL" id="CABFNP030001260">
    <property type="protein sequence ID" value="CAI6094788.1"/>
    <property type="molecule type" value="Genomic_DNA"/>
</dbReference>
<dbReference type="Pfam" id="PF25545">
    <property type="entry name" value="DUF7924"/>
    <property type="match status" value="1"/>
</dbReference>
<evidence type="ECO:0000259" key="2">
    <source>
        <dbReference type="Pfam" id="PF25545"/>
    </source>
</evidence>
<feature type="region of interest" description="Disordered" evidence="1">
    <location>
        <begin position="1"/>
        <end position="122"/>
    </location>
</feature>
<dbReference type="InterPro" id="IPR057684">
    <property type="entry name" value="DUF7924"/>
</dbReference>
<feature type="compositionally biased region" description="Basic and acidic residues" evidence="1">
    <location>
        <begin position="72"/>
        <end position="85"/>
    </location>
</feature>
<feature type="compositionally biased region" description="Polar residues" evidence="1">
    <location>
        <begin position="41"/>
        <end position="50"/>
    </location>
</feature>
<comment type="caution">
    <text evidence="3">The sequence shown here is derived from an EMBL/GenBank/DDBJ whole genome shotgun (WGS) entry which is preliminary data.</text>
</comment>
<proteinExistence type="predicted"/>
<feature type="domain" description="DUF7924" evidence="2">
    <location>
        <begin position="184"/>
        <end position="282"/>
    </location>
</feature>
<gene>
    <name evidence="3" type="ORF">CCHLO57077_00012179</name>
</gene>
<protein>
    <recommendedName>
        <fullName evidence="2">DUF7924 domain-containing protein</fullName>
    </recommendedName>
</protein>
<dbReference type="PANTHER" id="PTHR42470">
    <property type="entry name" value="VAST DOMAIN-CONTAINING PROTEIN"/>
    <property type="match status" value="1"/>
</dbReference>
<evidence type="ECO:0000313" key="4">
    <source>
        <dbReference type="Proteomes" id="UP001160390"/>
    </source>
</evidence>
<feature type="compositionally biased region" description="Polar residues" evidence="1">
    <location>
        <begin position="104"/>
        <end position="120"/>
    </location>
</feature>
<dbReference type="PANTHER" id="PTHR42470:SF2">
    <property type="match status" value="1"/>
</dbReference>
<evidence type="ECO:0000313" key="3">
    <source>
        <dbReference type="EMBL" id="CAI6094788.1"/>
    </source>
</evidence>
<sequence>MAHDRARLPPRGHASSATIDQDQESGPRASQSTEPPVVARHSSNSNQSHSYPAEKILSPEGLSTSGKHTTKRRVDALDHNIDSSLKRPRPSPTPKAETPPARPATNNGITHEPTEPTNPTAFWARQGHWPQECFELDMEQLLARKKSLASFGRKRSNSAASTITVPWRLSRWRPILLYGHVLPCGAAALDVADRQNAHSMTLAVRAVAELFRGVRREGEVHRHILGFSISHDHNSVGIYGHYPVIDGNNIKYHRHPVHRFYFDDLDGKEKWTSYRFTRNVYDR</sequence>
<name>A0AA35Q3Q6_9HYPO</name>
<evidence type="ECO:0000256" key="1">
    <source>
        <dbReference type="SAM" id="MobiDB-lite"/>
    </source>
</evidence>
<reference evidence="3" key="1">
    <citation type="submission" date="2023-01" db="EMBL/GenBank/DDBJ databases">
        <authorList>
            <person name="Piombo E."/>
        </authorList>
    </citation>
    <scope>NUCLEOTIDE SEQUENCE</scope>
</reference>
<dbReference type="AlphaFoldDB" id="A0AA35Q3Q6"/>
<dbReference type="Proteomes" id="UP001160390">
    <property type="component" value="Unassembled WGS sequence"/>
</dbReference>
<accession>A0AA35Q3Q6</accession>